<dbReference type="STRING" id="415426.Hbut_0980"/>
<dbReference type="OrthoDB" id="15308at2157"/>
<gene>
    <name evidence="1" type="ordered locus">Hbut_0980</name>
</gene>
<name>A2BLG7_HYPBU</name>
<evidence type="ECO:0000313" key="1">
    <source>
        <dbReference type="EMBL" id="ABM80828.1"/>
    </source>
</evidence>
<organism evidence="1 2">
    <name type="scientific">Hyperthermus butylicus (strain DSM 5456 / JCM 9403 / PLM1-5)</name>
    <dbReference type="NCBI Taxonomy" id="415426"/>
    <lineage>
        <taxon>Archaea</taxon>
        <taxon>Thermoproteota</taxon>
        <taxon>Thermoprotei</taxon>
        <taxon>Desulfurococcales</taxon>
        <taxon>Pyrodictiaceae</taxon>
        <taxon>Hyperthermus</taxon>
    </lineage>
</organism>
<dbReference type="KEGG" id="hbu:Hbut_0980"/>
<reference evidence="1 2" key="1">
    <citation type="journal article" date="2007" name="Archaea">
        <title>The genome of Hyperthermus butylicus: a sulfur-reducing, peptide fermenting, neutrophilic Crenarchaeote growing up to 108 degrees C.</title>
        <authorList>
            <person name="Brugger K."/>
            <person name="Chen L."/>
            <person name="Stark M."/>
            <person name="Zibat A."/>
            <person name="Redder P."/>
            <person name="Ruepp A."/>
            <person name="Awayez M."/>
            <person name="She Q."/>
            <person name="Garrett R.A."/>
            <person name="Klenk H.P."/>
        </authorList>
    </citation>
    <scope>NUCLEOTIDE SEQUENCE [LARGE SCALE GENOMIC DNA]</scope>
    <source>
        <strain evidence="2">DSM 5456 / JCM 9403 / PLM1-5</strain>
    </source>
</reference>
<dbReference type="eggNOG" id="arCOG01145">
    <property type="taxonomic scope" value="Archaea"/>
</dbReference>
<dbReference type="HOGENOM" id="CLU_1393560_0_0_2"/>
<keyword evidence="2" id="KW-1185">Reference proteome</keyword>
<dbReference type="SUPFAM" id="SSF56300">
    <property type="entry name" value="Metallo-dependent phosphatases"/>
    <property type="match status" value="1"/>
</dbReference>
<dbReference type="EMBL" id="CP000493">
    <property type="protein sequence ID" value="ABM80828.1"/>
    <property type="molecule type" value="Genomic_DNA"/>
</dbReference>
<dbReference type="EnsemblBacteria" id="ABM80828">
    <property type="protein sequence ID" value="ABM80828"/>
    <property type="gene ID" value="Hbut_0980"/>
</dbReference>
<accession>A2BLG7</accession>
<protein>
    <submittedName>
        <fullName evidence="1">Uncharacterized protein</fullName>
    </submittedName>
</protein>
<dbReference type="Proteomes" id="UP000002593">
    <property type="component" value="Chromosome"/>
</dbReference>
<sequence length="195" mass="21226">MRIIAVRGLDRASWKSIFRDCDVLLILGDVGSARVLEEAAALCKVVVGVAGRSDDHHIARVIDSIGYLVEGHLAYIDGLYFGGIGGREPVANIYSLLRELGEVKPRSFILATYYPPYMVMDYSTLPGARRGLLELHKLYQYKPLAVVIGECMCPGTFYIDGILHVCPGSLATRPSCYSVIEASSGIVTARVACEV</sequence>
<dbReference type="RefSeq" id="WP_011822146.1">
    <property type="nucleotide sequence ID" value="NC_008818.1"/>
</dbReference>
<dbReference type="Gene3D" id="3.60.21.10">
    <property type="match status" value="1"/>
</dbReference>
<proteinExistence type="predicted"/>
<dbReference type="GeneID" id="4781780"/>
<evidence type="ECO:0000313" key="2">
    <source>
        <dbReference type="Proteomes" id="UP000002593"/>
    </source>
</evidence>
<dbReference type="InterPro" id="IPR029052">
    <property type="entry name" value="Metallo-depent_PP-like"/>
</dbReference>
<dbReference type="AlphaFoldDB" id="A2BLG7"/>